<dbReference type="CDD" id="cd17346">
    <property type="entry name" value="MFS_DtpA_like"/>
    <property type="match status" value="1"/>
</dbReference>
<dbReference type="PROSITE" id="PS01023">
    <property type="entry name" value="PTR2_2"/>
    <property type="match status" value="1"/>
</dbReference>
<sequence length="598" mass="64419">MFKNQPAGLYVLSLANTGERFGYYTMLAIFLFYLQAKFGFDATWTGQIFSIFLALVYFMPLMGGWLADKWSFSKCVVTGIAVMFIGYALMSAPTPVRSDVSMMILFAALLLISVGTGLFKGNLQVMVGDLYNNSRYGDRRDAAFSLFYMAINLGSMFAPMAAVGLKNLALSGKGFLTDNPMAATVCNWCIDTDSFTNMPADPEKIKAMTEFATQNGMAAGGDLSAFLTGYLTEFAGKCSVSFDSLLGFANDYITTFSTGCSYAFALACGSLIISFLIYTFGRRTYAHIITDKKNNAGKKADASTGKELTPSQTKQRVVALLLVFAVVIFFWMVFHQNGQTLTEFAKSCTTSDASGWTRIGFNIWALVAIAAGVYALFGLIQSTTTKARAICGGILVAVIAAIWYIYSTTPAVVAGVDPAMYQQFNPFYVVALTPFSMALFAWLGKKGKEPSAPRKIGYGMIMAGAAYGVMVLASLNLVGTNGSVSPDWLISTYLLLTFAELLLSPMGISFVSKVAPPKLKGSMMGGWFAATAVGNYLVSIPMLLWGKIPVSVIWGILIVICLISAAFIFSIMKKLEAATSDAPAADADQLETVEDDAI</sequence>
<feature type="transmembrane region" description="Helical" evidence="9">
    <location>
        <begin position="142"/>
        <end position="165"/>
    </location>
</feature>
<evidence type="ECO:0000256" key="2">
    <source>
        <dbReference type="ARBA" id="ARBA00022448"/>
    </source>
</evidence>
<evidence type="ECO:0000256" key="7">
    <source>
        <dbReference type="ARBA" id="ARBA00023136"/>
    </source>
</evidence>
<keyword evidence="6 9" id="KW-1133">Transmembrane helix</keyword>
<dbReference type="InterPro" id="IPR018456">
    <property type="entry name" value="PTR2_symporter_CS"/>
</dbReference>
<feature type="transmembrane region" description="Helical" evidence="9">
    <location>
        <begin position="317"/>
        <end position="334"/>
    </location>
</feature>
<keyword evidence="4 8" id="KW-0812">Transmembrane</keyword>
<evidence type="ECO:0000256" key="8">
    <source>
        <dbReference type="RuleBase" id="RU003755"/>
    </source>
</evidence>
<feature type="transmembrane region" description="Helical" evidence="9">
    <location>
        <begin position="552"/>
        <end position="572"/>
    </location>
</feature>
<feature type="transmembrane region" description="Helical" evidence="9">
    <location>
        <begin position="21"/>
        <end position="38"/>
    </location>
</feature>
<evidence type="ECO:0000256" key="6">
    <source>
        <dbReference type="ARBA" id="ARBA00022989"/>
    </source>
</evidence>
<dbReference type="InterPro" id="IPR000109">
    <property type="entry name" value="POT_fam"/>
</dbReference>
<dbReference type="SUPFAM" id="SSF103473">
    <property type="entry name" value="MFS general substrate transporter"/>
    <property type="match status" value="2"/>
</dbReference>
<keyword evidence="2 8" id="KW-0813">Transport</keyword>
<evidence type="ECO:0000313" key="10">
    <source>
        <dbReference type="EMBL" id="MEY8246064.1"/>
    </source>
</evidence>
<feature type="transmembrane region" description="Helical" evidence="9">
    <location>
        <begin position="426"/>
        <end position="444"/>
    </location>
</feature>
<feature type="transmembrane region" description="Helical" evidence="9">
    <location>
        <begin position="361"/>
        <end position="380"/>
    </location>
</feature>
<dbReference type="RefSeq" id="WP_121699996.1">
    <property type="nucleotide sequence ID" value="NZ_JBCLPP010000031.1"/>
</dbReference>
<dbReference type="InterPro" id="IPR005279">
    <property type="entry name" value="Dipep/tripep_permease"/>
</dbReference>
<comment type="caution">
    <text evidence="10">The sequence shown here is derived from an EMBL/GenBank/DDBJ whole genome shotgun (WGS) entry which is preliminary data.</text>
</comment>
<dbReference type="Gene3D" id="1.20.1250.20">
    <property type="entry name" value="MFS general substrate transporter like domains"/>
    <property type="match status" value="3"/>
</dbReference>
<keyword evidence="11" id="KW-1185">Reference proteome</keyword>
<accession>A0ABV4CXC0</accession>
<name>A0ABV4CXC0_9BACT</name>
<proteinExistence type="inferred from homology"/>
<feature type="transmembrane region" description="Helical" evidence="9">
    <location>
        <begin position="524"/>
        <end position="546"/>
    </location>
</feature>
<feature type="transmembrane region" description="Helical" evidence="9">
    <location>
        <begin position="72"/>
        <end position="90"/>
    </location>
</feature>
<evidence type="ECO:0000256" key="4">
    <source>
        <dbReference type="ARBA" id="ARBA00022692"/>
    </source>
</evidence>
<keyword evidence="3" id="KW-1003">Cell membrane</keyword>
<keyword evidence="7 9" id="KW-0472">Membrane</keyword>
<dbReference type="Proteomes" id="UP001565200">
    <property type="component" value="Unassembled WGS sequence"/>
</dbReference>
<evidence type="ECO:0000313" key="11">
    <source>
        <dbReference type="Proteomes" id="UP001565200"/>
    </source>
</evidence>
<gene>
    <name evidence="10" type="ORF">AAK873_10615</name>
</gene>
<dbReference type="PANTHER" id="PTHR23517:SF15">
    <property type="entry name" value="PROTON-DEPENDENT OLIGOPEPTIDE FAMILY TRANSPORT PROTEIN"/>
    <property type="match status" value="1"/>
</dbReference>
<evidence type="ECO:0000256" key="1">
    <source>
        <dbReference type="ARBA" id="ARBA00004651"/>
    </source>
</evidence>
<feature type="transmembrane region" description="Helical" evidence="9">
    <location>
        <begin position="102"/>
        <end position="121"/>
    </location>
</feature>
<dbReference type="PANTHER" id="PTHR23517">
    <property type="entry name" value="RESISTANCE PROTEIN MDTM, PUTATIVE-RELATED-RELATED"/>
    <property type="match status" value="1"/>
</dbReference>
<feature type="transmembrane region" description="Helical" evidence="9">
    <location>
        <begin position="262"/>
        <end position="280"/>
    </location>
</feature>
<keyword evidence="5" id="KW-0653">Protein transport</keyword>
<reference evidence="10 11" key="1">
    <citation type="submission" date="2024-03" db="EMBL/GenBank/DDBJ databases">
        <title>Mouse gut bacterial collection (mGBC) of GemPharmatech.</title>
        <authorList>
            <person name="He Y."/>
            <person name="Dong L."/>
            <person name="Wu D."/>
            <person name="Gao X."/>
            <person name="Lin Z."/>
        </authorList>
    </citation>
    <scope>NUCLEOTIDE SEQUENCE [LARGE SCALE GENOMIC DNA]</scope>
    <source>
        <strain evidence="10 11">54-13</strain>
    </source>
</reference>
<feature type="transmembrane region" description="Helical" evidence="9">
    <location>
        <begin position="387"/>
        <end position="406"/>
    </location>
</feature>
<evidence type="ECO:0000256" key="9">
    <source>
        <dbReference type="SAM" id="Phobius"/>
    </source>
</evidence>
<dbReference type="InterPro" id="IPR050171">
    <property type="entry name" value="MFS_Transporters"/>
</dbReference>
<protein>
    <submittedName>
        <fullName evidence="10">Peptide MFS transporter</fullName>
    </submittedName>
</protein>
<organism evidence="10 11">
    <name type="scientific">Heminiphilus faecis</name>
    <dbReference type="NCBI Taxonomy" id="2601703"/>
    <lineage>
        <taxon>Bacteria</taxon>
        <taxon>Pseudomonadati</taxon>
        <taxon>Bacteroidota</taxon>
        <taxon>Bacteroidia</taxon>
        <taxon>Bacteroidales</taxon>
        <taxon>Muribaculaceae</taxon>
        <taxon>Heminiphilus</taxon>
    </lineage>
</organism>
<dbReference type="Pfam" id="PF00854">
    <property type="entry name" value="PTR2"/>
    <property type="match status" value="2"/>
</dbReference>
<feature type="transmembrane region" description="Helical" evidence="9">
    <location>
        <begin position="490"/>
        <end position="512"/>
    </location>
</feature>
<evidence type="ECO:0000256" key="5">
    <source>
        <dbReference type="ARBA" id="ARBA00022856"/>
    </source>
</evidence>
<dbReference type="InterPro" id="IPR036259">
    <property type="entry name" value="MFS_trans_sf"/>
</dbReference>
<dbReference type="EMBL" id="JBCLPP010000031">
    <property type="protein sequence ID" value="MEY8246064.1"/>
    <property type="molecule type" value="Genomic_DNA"/>
</dbReference>
<comment type="subcellular location">
    <subcellularLocation>
        <location evidence="1">Cell membrane</location>
        <topology evidence="1">Multi-pass membrane protein</topology>
    </subcellularLocation>
    <subcellularLocation>
        <location evidence="8">Membrane</location>
        <topology evidence="8">Multi-pass membrane protein</topology>
    </subcellularLocation>
</comment>
<comment type="similarity">
    <text evidence="8">Belongs to the major facilitator superfamily. Proton-dependent oligopeptide transporter (POT/PTR) (TC 2.A.17) family.</text>
</comment>
<feature type="transmembrane region" description="Helical" evidence="9">
    <location>
        <begin position="456"/>
        <end position="478"/>
    </location>
</feature>
<feature type="transmembrane region" description="Helical" evidence="9">
    <location>
        <begin position="44"/>
        <end position="65"/>
    </location>
</feature>
<evidence type="ECO:0000256" key="3">
    <source>
        <dbReference type="ARBA" id="ARBA00022475"/>
    </source>
</evidence>
<keyword evidence="5" id="KW-0571">Peptide transport</keyword>